<evidence type="ECO:0000256" key="2">
    <source>
        <dbReference type="ARBA" id="ARBA00009719"/>
    </source>
</evidence>
<dbReference type="PANTHER" id="PTHR10285">
    <property type="entry name" value="URIDINE KINASE"/>
    <property type="match status" value="1"/>
</dbReference>
<evidence type="ECO:0000256" key="9">
    <source>
        <dbReference type="ARBA" id="ARBA00022840"/>
    </source>
</evidence>
<evidence type="ECO:0000256" key="8">
    <source>
        <dbReference type="ARBA" id="ARBA00022777"/>
    </source>
</evidence>
<dbReference type="EC" id="2.7.1.19" evidence="3"/>
<keyword evidence="8 13" id="KW-0418">Kinase</keyword>
<comment type="caution">
    <text evidence="13">The sequence shown here is derived from an EMBL/GenBank/DDBJ whole genome shotgun (WGS) entry which is preliminary data.</text>
</comment>
<accession>A0A2H0BXP1</accession>
<comment type="pathway">
    <text evidence="1">Carbohydrate biosynthesis; Calvin cycle.</text>
</comment>
<proteinExistence type="inferred from homology"/>
<dbReference type="SMR" id="A0A2H0BXP1"/>
<comment type="catalytic activity">
    <reaction evidence="11">
        <text>D-ribulose 5-phosphate + ATP = D-ribulose 1,5-bisphosphate + ADP + H(+)</text>
        <dbReference type="Rhea" id="RHEA:19365"/>
        <dbReference type="ChEBI" id="CHEBI:15378"/>
        <dbReference type="ChEBI" id="CHEBI:30616"/>
        <dbReference type="ChEBI" id="CHEBI:57870"/>
        <dbReference type="ChEBI" id="CHEBI:58121"/>
        <dbReference type="ChEBI" id="CHEBI:456216"/>
        <dbReference type="EC" id="2.7.1.19"/>
    </reaction>
</comment>
<feature type="domain" description="Phosphoribulokinase/uridine kinase" evidence="12">
    <location>
        <begin position="26"/>
        <end position="199"/>
    </location>
</feature>
<dbReference type="EMBL" id="PCTB01000077">
    <property type="protein sequence ID" value="PIP62475.1"/>
    <property type="molecule type" value="Genomic_DNA"/>
</dbReference>
<evidence type="ECO:0000256" key="10">
    <source>
        <dbReference type="ARBA" id="ARBA00031382"/>
    </source>
</evidence>
<dbReference type="Proteomes" id="UP000231021">
    <property type="component" value="Unassembled WGS sequence"/>
</dbReference>
<dbReference type="InterPro" id="IPR006082">
    <property type="entry name" value="PRK"/>
</dbReference>
<evidence type="ECO:0000256" key="6">
    <source>
        <dbReference type="ARBA" id="ARBA00022679"/>
    </source>
</evidence>
<evidence type="ECO:0000259" key="12">
    <source>
        <dbReference type="Pfam" id="PF00485"/>
    </source>
</evidence>
<gene>
    <name evidence="13" type="ORF">COW98_03845</name>
</gene>
<keyword evidence="5" id="KW-0113">Calvin cycle</keyword>
<evidence type="ECO:0000313" key="13">
    <source>
        <dbReference type="EMBL" id="PIP62475.1"/>
    </source>
</evidence>
<evidence type="ECO:0000256" key="11">
    <source>
        <dbReference type="ARBA" id="ARBA00047663"/>
    </source>
</evidence>
<keyword evidence="6" id="KW-0808">Transferase</keyword>
<evidence type="ECO:0000256" key="4">
    <source>
        <dbReference type="ARBA" id="ARBA00022531"/>
    </source>
</evidence>
<evidence type="ECO:0000256" key="7">
    <source>
        <dbReference type="ARBA" id="ARBA00022741"/>
    </source>
</evidence>
<dbReference type="AlphaFoldDB" id="A0A2H0BXP1"/>
<evidence type="ECO:0000256" key="1">
    <source>
        <dbReference type="ARBA" id="ARBA00005215"/>
    </source>
</evidence>
<keyword evidence="4" id="KW-0602">Photosynthesis</keyword>
<comment type="similarity">
    <text evidence="2">Belongs to the phosphoribulokinase family.</text>
</comment>
<evidence type="ECO:0000313" key="14">
    <source>
        <dbReference type="Proteomes" id="UP000231021"/>
    </source>
</evidence>
<dbReference type="GO" id="GO:0019253">
    <property type="term" value="P:reductive pentose-phosphate cycle"/>
    <property type="evidence" value="ECO:0007669"/>
    <property type="project" value="UniProtKB-KW"/>
</dbReference>
<organism evidence="13 14">
    <name type="scientific">Candidatus Roizmanbacteria bacterium CG22_combo_CG10-13_8_21_14_all_35_9</name>
    <dbReference type="NCBI Taxonomy" id="1974861"/>
    <lineage>
        <taxon>Bacteria</taxon>
        <taxon>Candidatus Roizmaniibacteriota</taxon>
    </lineage>
</organism>
<dbReference type="NCBIfam" id="NF005655">
    <property type="entry name" value="PRK07429.1"/>
    <property type="match status" value="1"/>
</dbReference>
<dbReference type="Pfam" id="PF00485">
    <property type="entry name" value="PRK"/>
    <property type="match status" value="1"/>
</dbReference>
<dbReference type="InterPro" id="IPR006083">
    <property type="entry name" value="PRK/URK"/>
</dbReference>
<keyword evidence="7" id="KW-0547">Nucleotide-binding</keyword>
<evidence type="ECO:0000256" key="5">
    <source>
        <dbReference type="ARBA" id="ARBA00022567"/>
    </source>
</evidence>
<dbReference type="SUPFAM" id="SSF52540">
    <property type="entry name" value="P-loop containing nucleoside triphosphate hydrolases"/>
    <property type="match status" value="1"/>
</dbReference>
<name>A0A2H0BXP1_9BACT</name>
<dbReference type="GO" id="GO:0008974">
    <property type="term" value="F:phosphoribulokinase activity"/>
    <property type="evidence" value="ECO:0007669"/>
    <property type="project" value="UniProtKB-EC"/>
</dbReference>
<sequence length="339" mass="38632">MLRSGLNKSIMNSFLSRLKLLKTPIIIGITGDSGSGKTTFTNGIRHLLGTDIVKTIDMDGYHKENRQERAISHHLPLDPVINNLDLLKQHLVSLKSGGKVEIPVYNHKTGDFDKPKSFVPSPIIIIEGLHALYPELLSLIDFSIFVDPSREIKWRWKYERDIKKRGHRAENLLEEMLRREAAYKRWIDFQKTNANIVIKIKDSTIKDFARYECIGKMPDNCYKVELIIEAVKINLPSLVLPFDLASMFDISIPAFVLACVPSSYWGRKSMVIHIDGEISRGTISALKSHIIDFTGISSEKIIGNVNSDLERHEQVSATQFAQLLIAWRFLEQINIRLQV</sequence>
<reference evidence="13 14" key="1">
    <citation type="submission" date="2017-09" db="EMBL/GenBank/DDBJ databases">
        <title>Depth-based differentiation of microbial function through sediment-hosted aquifers and enrichment of novel symbionts in the deep terrestrial subsurface.</title>
        <authorList>
            <person name="Probst A.J."/>
            <person name="Ladd B."/>
            <person name="Jarett J.K."/>
            <person name="Geller-Mcgrath D.E."/>
            <person name="Sieber C.M."/>
            <person name="Emerson J.B."/>
            <person name="Anantharaman K."/>
            <person name="Thomas B.C."/>
            <person name="Malmstrom R."/>
            <person name="Stieglmeier M."/>
            <person name="Klingl A."/>
            <person name="Woyke T."/>
            <person name="Ryan C.M."/>
            <person name="Banfield J.F."/>
        </authorList>
    </citation>
    <scope>NUCLEOTIDE SEQUENCE [LARGE SCALE GENOMIC DNA]</scope>
    <source>
        <strain evidence="13">CG22_combo_CG10-13_8_21_14_all_35_9</strain>
    </source>
</reference>
<dbReference type="GO" id="GO:0005524">
    <property type="term" value="F:ATP binding"/>
    <property type="evidence" value="ECO:0007669"/>
    <property type="project" value="UniProtKB-KW"/>
</dbReference>
<evidence type="ECO:0000256" key="3">
    <source>
        <dbReference type="ARBA" id="ARBA00012042"/>
    </source>
</evidence>
<keyword evidence="9" id="KW-0067">ATP-binding</keyword>
<protein>
    <recommendedName>
        <fullName evidence="3">phosphoribulokinase</fullName>
        <ecNumber evidence="3">2.7.1.19</ecNumber>
    </recommendedName>
    <alternativeName>
        <fullName evidence="10">Phosphopentokinase</fullName>
    </alternativeName>
</protein>
<dbReference type="PRINTS" id="PR00478">
    <property type="entry name" value="PHRIBLKINASE"/>
</dbReference>
<dbReference type="InterPro" id="IPR027417">
    <property type="entry name" value="P-loop_NTPase"/>
</dbReference>
<dbReference type="Gene3D" id="3.40.50.300">
    <property type="entry name" value="P-loop containing nucleotide triphosphate hydrolases"/>
    <property type="match status" value="1"/>
</dbReference>